<accession>Q6MPV5</accession>
<feature type="chain" id="PRO_5004278462" description="Lipoprotein" evidence="2">
    <location>
        <begin position="23"/>
        <end position="301"/>
    </location>
</feature>
<feature type="region of interest" description="Disordered" evidence="1">
    <location>
        <begin position="29"/>
        <end position="48"/>
    </location>
</feature>
<dbReference type="AlphaFoldDB" id="Q6MPV5"/>
<reference evidence="3 4" key="1">
    <citation type="journal article" date="2004" name="Science">
        <title>A predator unmasked: life cycle of Bdellovibrio bacteriovorus from a genomic perspective.</title>
        <authorList>
            <person name="Rendulic S."/>
            <person name="Jagtap P."/>
            <person name="Rosinus A."/>
            <person name="Eppinger M."/>
            <person name="Baar C."/>
            <person name="Lanz C."/>
            <person name="Keller H."/>
            <person name="Lambert C."/>
            <person name="Evans K.J."/>
            <person name="Goesmann A."/>
            <person name="Meyer F."/>
            <person name="Sockett R.E."/>
            <person name="Schuster S.C."/>
        </authorList>
    </citation>
    <scope>NUCLEOTIDE SEQUENCE [LARGE SCALE GENOMIC DNA]</scope>
    <source>
        <strain evidence="4">ATCC 15356 / DSM 50701 / NCIMB 9529 / HD100</strain>
    </source>
</reference>
<feature type="signal peptide" evidence="2">
    <location>
        <begin position="1"/>
        <end position="22"/>
    </location>
</feature>
<keyword evidence="4" id="KW-1185">Reference proteome</keyword>
<dbReference type="HOGENOM" id="CLU_923364_0_0_7"/>
<dbReference type="STRING" id="264462.Bd0735"/>
<dbReference type="Proteomes" id="UP000008080">
    <property type="component" value="Chromosome"/>
</dbReference>
<name>Q6MPV5_BDEBA</name>
<gene>
    <name evidence="3" type="ordered locus">Bd0735</name>
</gene>
<organism evidence="3 4">
    <name type="scientific">Bdellovibrio bacteriovorus (strain ATCC 15356 / DSM 50701 / NCIMB 9529 / HD100)</name>
    <dbReference type="NCBI Taxonomy" id="264462"/>
    <lineage>
        <taxon>Bacteria</taxon>
        <taxon>Pseudomonadati</taxon>
        <taxon>Bdellovibrionota</taxon>
        <taxon>Bdellovibrionia</taxon>
        <taxon>Bdellovibrionales</taxon>
        <taxon>Pseudobdellovibrionaceae</taxon>
        <taxon>Bdellovibrio</taxon>
    </lineage>
</organism>
<evidence type="ECO:0000256" key="2">
    <source>
        <dbReference type="SAM" id="SignalP"/>
    </source>
</evidence>
<dbReference type="GeneID" id="93011821"/>
<evidence type="ECO:0000256" key="1">
    <source>
        <dbReference type="SAM" id="MobiDB-lite"/>
    </source>
</evidence>
<evidence type="ECO:0000313" key="4">
    <source>
        <dbReference type="Proteomes" id="UP000008080"/>
    </source>
</evidence>
<evidence type="ECO:0008006" key="5">
    <source>
        <dbReference type="Google" id="ProtNLM"/>
    </source>
</evidence>
<protein>
    <recommendedName>
        <fullName evidence="5">Lipoprotein</fullName>
    </recommendedName>
</protein>
<dbReference type="RefSeq" id="WP_011163294.1">
    <property type="nucleotide sequence ID" value="NC_005363.1"/>
</dbReference>
<dbReference type="PROSITE" id="PS51257">
    <property type="entry name" value="PROKAR_LIPOPROTEIN"/>
    <property type="match status" value="1"/>
</dbReference>
<proteinExistence type="predicted"/>
<dbReference type="EMBL" id="BX842648">
    <property type="protein sequence ID" value="CAE78692.1"/>
    <property type="molecule type" value="Genomic_DNA"/>
</dbReference>
<keyword evidence="2" id="KW-0732">Signal</keyword>
<evidence type="ECO:0000313" key="3">
    <source>
        <dbReference type="EMBL" id="CAE78692.1"/>
    </source>
</evidence>
<dbReference type="KEGG" id="bba:Bd0735"/>
<sequence length="301" mass="32737">MKTAIYLLLAFLFLAASVISCSEEPKALIPTDLPSTEEPETPTNPVNSDPTVAADTALYFRLGLQWESAVDGTFVDWPTSTSLGGDRCNISVASPLAQRNITCAFSIPEARLFYSHVNFKMGTSVASACPILKFRPYYYVRSNLDVVAPDPAAMPPILGSPGYTPPGSDTAISCGDGKDKSCYGGAAPTLVPEFPKNGGLYFLTHINSESAYKLGSENSLRYYGNGGVLVNYLVTNNLDPVGRGITVATNSNKNERVEDTFFDYHISCVNYWGETLYEINLFISDENFDDSGGVDNYIDWN</sequence>